<dbReference type="SMART" id="SM00343">
    <property type="entry name" value="ZnF_C2HC"/>
    <property type="match status" value="1"/>
</dbReference>
<evidence type="ECO:0000256" key="12">
    <source>
        <dbReference type="SAM" id="MobiDB-lite"/>
    </source>
</evidence>
<keyword evidence="5" id="KW-0540">Nuclease</keyword>
<sequence length="2103" mass="235825">MAESSSTSPMTKPRFKFPSMGEVGMYDGTEPAERWLKRLEVLFAGANNGETVDPSTFIKIVDISLVRSAAAFADSSAHLRQIMKRAGEGKAVDEDLNVVIRLLQDKYPLTFLPEERDNATNPELRQGESEVLEAYYSRCQSLVLRSGGRDKPLNPSDKLTQAEGYILRDFIFKFVNGLYDKNLMQEAIGQSALAVDSLRQAMEVVTQAASILGAKATSAKLSAKNTRTALMEELIASHLGCSADEALSRAYQLPPGFMETFGGNSQPAPVSVNSLLTQLQPSIAQYRSSARNWENAASQQLHVVPVHQNHRVVPVYQNQVAPPVYQNQQAPLVYQNQQVAPAQPVQQVSPVYQNQQIAPGFPGIQQVPPVYQNQQVAPGCQNQQVAPVNQDQQVAAAYQEPYRPRQPQPYRQRANPAWREPDDTVVTQITHARPSLRPARESTNQYINGTTPLPRGVVCYRCGISGHIAAECAATTGLLRPWEVAWLKSMSIPPTRDDGTWVPGRVNARLAQIYLGRDIRDDYEPEDAVDTGVAARYLAVEPQSEPLDSECQQLVRYGELIRARPMKSCTEEVDARRASMQPRVEEVTDEEDEGFPLQPVLTSLRRAEQSTLETVAQGALWVMTLLSEAEPHPKKRKGIPIDEPLSEKEEQRGPAPLVREETIRKNARVLSEIWGRQGLGPIDWKELAGRISVPMSLLDLWQISPELSRQFRKLSSRVAAPRKRSGKKVSFAFEEKSVGLASGAKRKARVKKNHNTELLRKHRPGTRLFGISVSACVESTPERVFKLEPGQAVADQGAEINIVAHSFCLKEKIPVYDLDSIGFQGLRMINADGRQAGVKHFASIHVTCQGVKRLVWAVVTPDRHQPRNNTVLILGLPWLYDVGAKFDIEESKLTIGKPARGDTVTTIQGPQVALSDKQRIMLCPSNQKALDEYAGFDDIYSSQDEDYSDTGYAGLDVAPDSYDQFPSLDITAVPFAQFWLEPEVWFSGHAPTVTQPLHVHEKFRVANALSLSVHWSEALKVEEEDCATGFGHGEGDLVALTKDAWPGPIADSPPAFPFPTKRRVLRREVDWTIPLEEISLWFEGCGVTLGPLVPPHLEEEIKRTFHAYRDLNATSVADIPATDLYMHTPRLKDNVRPWSRSPKRRWSEAQKYWLNRLVREGIESGMFEYTMAANGKMSDWCAEPVLVPKDESNAWAEQRLTFNYSHVDEEMPGSQLPLLAEVHDQLADPRIVTYSGFDLKHAYWAVPVASDARHVFAFSVPGFSQLQPTRMPQGSQSAGFTMTEALRIALGPIPAPYPEPSLTAPQRMGDIIPLTSYMDDIFCKHESFEEQWSFIKDHLLPRLLWTLMKLSFKKVSLGMKSITAVGWIHEVGGKMYVKPERAAKLKEWPTPTDQSAVRSFLGAIGPCRRWIKNCAEIARPLSRLTGNVRWQWGDAEALSFSLLREKAATAVCMHGFVFDLPTQLYSDASAFGGGCVILQTRDKVPYPILYDSFLFTKTQRQYGTYKRELCAIIEFCRKHKHFFECRSRSTIFTDHKPLATFITATGHEGIYARWVTELRLLNVEIAIIKGKRNAAADGLSRTIFPSDDCTDDLSEFGEREAESNQWIWKDGVGGYEEMLRTIKEAEDRKKAELSVASARASQFVRWVEVAPGVIASGEKYANDPWYKDIMRFLATGQSGDGPYDRQAARRMAMRVKQYEWSDGTLWYLGRRGKQRCLVRGEVAVAIRDAHDANGHFGADMTCRQLSRAVFWPKMGSDVVRYISGCLPCAKHNRERKKAPSQSVLVDEPFQVMGMDHVGPFPTSKRGVRHALVVVDYFSRFVWVFPCKSTGATEVVNHLKAWMDGLSLAPEGFYTDSGPAFASADLSSFLQKRGIGLLNAPRQSHKSVGLVEVSNRILQAVLNKTVEHPLDWDLQLPKVVSILNSRFIKSVGYSPVEVLYGLTRSLPTGIQSFLTQVSIDWNKEFCNALAWPSEDSLNGDARVFWVARVEERRTEIEYKGQVEAAARRCRHEQRNSKPFTPGELVMVVSEGKPPKLQPRWQGPFKIKAQTGRLSYQLVNLDGSKVRGGSDYDFHEDALKRFEPRSGYLQTPWDELLLGRTKLRR</sequence>
<dbReference type="EMBL" id="CAGA01000103">
    <property type="protein sequence ID" value="CCE34685.1"/>
    <property type="molecule type" value="Genomic_DNA"/>
</dbReference>
<gene>
    <name evidence="15" type="ORF">CPUR_08621</name>
</gene>
<evidence type="ECO:0000256" key="8">
    <source>
        <dbReference type="ARBA" id="ARBA00022884"/>
    </source>
</evidence>
<dbReference type="PANTHER" id="PTHR37984:SF5">
    <property type="entry name" value="PROTEIN NYNRIN-LIKE"/>
    <property type="match status" value="1"/>
</dbReference>
<dbReference type="EC" id="2.7.7.49" evidence="2"/>
<keyword evidence="11" id="KW-0862">Zinc</keyword>
<dbReference type="PANTHER" id="PTHR37984">
    <property type="entry name" value="PROTEIN CBG26694"/>
    <property type="match status" value="1"/>
</dbReference>
<organism evidence="15 16">
    <name type="scientific">Claviceps purpurea (strain 20.1)</name>
    <name type="common">Ergot fungus</name>
    <name type="synonym">Sphacelia segetum</name>
    <dbReference type="NCBI Taxonomy" id="1111077"/>
    <lineage>
        <taxon>Eukaryota</taxon>
        <taxon>Fungi</taxon>
        <taxon>Dikarya</taxon>
        <taxon>Ascomycota</taxon>
        <taxon>Pezizomycotina</taxon>
        <taxon>Sordariomycetes</taxon>
        <taxon>Hypocreomycetidae</taxon>
        <taxon>Hypocreales</taxon>
        <taxon>Clavicipitaceae</taxon>
        <taxon>Claviceps</taxon>
    </lineage>
</organism>
<evidence type="ECO:0000313" key="16">
    <source>
        <dbReference type="Proteomes" id="UP000016801"/>
    </source>
</evidence>
<dbReference type="InterPro" id="IPR000477">
    <property type="entry name" value="RT_dom"/>
</dbReference>
<dbReference type="GO" id="GO:0003723">
    <property type="term" value="F:RNA binding"/>
    <property type="evidence" value="ECO:0007669"/>
    <property type="project" value="UniProtKB-KW"/>
</dbReference>
<comment type="caution">
    <text evidence="15">The sequence shown here is derived from an EMBL/GenBank/DDBJ whole genome shotgun (WGS) entry which is preliminary data.</text>
</comment>
<keyword evidence="9" id="KW-0695">RNA-directed DNA polymerase</keyword>
<dbReference type="InterPro" id="IPR012337">
    <property type="entry name" value="RNaseH-like_sf"/>
</dbReference>
<dbReference type="GO" id="GO:0015074">
    <property type="term" value="P:DNA integration"/>
    <property type="evidence" value="ECO:0007669"/>
    <property type="project" value="InterPro"/>
</dbReference>
<feature type="compositionally biased region" description="Basic and acidic residues" evidence="12">
    <location>
        <begin position="645"/>
        <end position="656"/>
    </location>
</feature>
<dbReference type="GO" id="GO:0016787">
    <property type="term" value="F:hydrolase activity"/>
    <property type="evidence" value="ECO:0007669"/>
    <property type="project" value="UniProtKB-KW"/>
</dbReference>
<dbReference type="Gene3D" id="3.30.70.270">
    <property type="match status" value="2"/>
</dbReference>
<dbReference type="HOGENOM" id="CLU_232351_0_0_1"/>
<evidence type="ECO:0000256" key="1">
    <source>
        <dbReference type="ARBA" id="ARBA00004173"/>
    </source>
</evidence>
<evidence type="ECO:0000313" key="15">
    <source>
        <dbReference type="EMBL" id="CCE34685.1"/>
    </source>
</evidence>
<accession>M1WDA6</accession>
<dbReference type="InterPro" id="IPR041588">
    <property type="entry name" value="Integrase_H2C2"/>
</dbReference>
<dbReference type="InterPro" id="IPR021109">
    <property type="entry name" value="Peptidase_aspartic_dom_sf"/>
</dbReference>
<keyword evidence="11" id="KW-0479">Metal-binding</keyword>
<dbReference type="PROSITE" id="PS50158">
    <property type="entry name" value="ZF_CCHC"/>
    <property type="match status" value="1"/>
</dbReference>
<dbReference type="Gene3D" id="2.40.70.10">
    <property type="entry name" value="Acid Proteases"/>
    <property type="match status" value="1"/>
</dbReference>
<dbReference type="Pfam" id="PF17917">
    <property type="entry name" value="RT_RNaseH"/>
    <property type="match status" value="1"/>
</dbReference>
<feature type="region of interest" description="Disordered" evidence="12">
    <location>
        <begin position="632"/>
        <end position="656"/>
    </location>
</feature>
<dbReference type="Pfam" id="PF00665">
    <property type="entry name" value="rve"/>
    <property type="match status" value="1"/>
</dbReference>
<protein>
    <recommendedName>
        <fullName evidence="2">RNA-directed DNA polymerase</fullName>
        <ecNumber evidence="2">2.7.7.49</ecNumber>
    </recommendedName>
</protein>
<dbReference type="InterPro" id="IPR041373">
    <property type="entry name" value="RT_RNaseH"/>
</dbReference>
<comment type="subcellular location">
    <subcellularLocation>
        <location evidence="1">Mitochondrion</location>
    </subcellularLocation>
</comment>
<evidence type="ECO:0000256" key="7">
    <source>
        <dbReference type="ARBA" id="ARBA00022801"/>
    </source>
</evidence>
<name>M1WDA6_CLAP2</name>
<evidence type="ECO:0000256" key="5">
    <source>
        <dbReference type="ARBA" id="ARBA00022722"/>
    </source>
</evidence>
<dbReference type="eggNOG" id="KOG0017">
    <property type="taxonomic scope" value="Eukaryota"/>
</dbReference>
<evidence type="ECO:0000256" key="11">
    <source>
        <dbReference type="PROSITE-ProRule" id="PRU00047"/>
    </source>
</evidence>
<feature type="domain" description="Integrase catalytic" evidence="14">
    <location>
        <begin position="1784"/>
        <end position="1942"/>
    </location>
</feature>
<dbReference type="Gene3D" id="3.30.420.10">
    <property type="entry name" value="Ribonuclease H-like superfamily/Ribonuclease H"/>
    <property type="match status" value="1"/>
</dbReference>
<dbReference type="SUPFAM" id="SSF53098">
    <property type="entry name" value="Ribonuclease H-like"/>
    <property type="match status" value="1"/>
</dbReference>
<dbReference type="InterPro" id="IPR043502">
    <property type="entry name" value="DNA/RNA_pol_sf"/>
</dbReference>
<keyword evidence="7" id="KW-0378">Hydrolase</keyword>
<dbReference type="VEuPathDB" id="FungiDB:CPUR_08621"/>
<dbReference type="InterPro" id="IPR043128">
    <property type="entry name" value="Rev_trsase/Diguanyl_cyclase"/>
</dbReference>
<dbReference type="STRING" id="1111077.M1WDA6"/>
<evidence type="ECO:0000259" key="13">
    <source>
        <dbReference type="PROSITE" id="PS50158"/>
    </source>
</evidence>
<dbReference type="GO" id="GO:0004519">
    <property type="term" value="F:endonuclease activity"/>
    <property type="evidence" value="ECO:0007669"/>
    <property type="project" value="UniProtKB-KW"/>
</dbReference>
<dbReference type="InterPro" id="IPR036397">
    <property type="entry name" value="RNaseH_sf"/>
</dbReference>
<dbReference type="GO" id="GO:0005739">
    <property type="term" value="C:mitochondrion"/>
    <property type="evidence" value="ECO:0007669"/>
    <property type="project" value="UniProtKB-SubCell"/>
</dbReference>
<evidence type="ECO:0000256" key="6">
    <source>
        <dbReference type="ARBA" id="ARBA00022759"/>
    </source>
</evidence>
<dbReference type="GO" id="GO:0005634">
    <property type="term" value="C:nucleus"/>
    <property type="evidence" value="ECO:0007669"/>
    <property type="project" value="UniProtKB-ARBA"/>
</dbReference>
<keyword evidence="11" id="KW-0863">Zinc-finger</keyword>
<dbReference type="InterPro" id="IPR001584">
    <property type="entry name" value="Integrase_cat-core"/>
</dbReference>
<evidence type="ECO:0000256" key="4">
    <source>
        <dbReference type="ARBA" id="ARBA00022695"/>
    </source>
</evidence>
<evidence type="ECO:0000259" key="14">
    <source>
        <dbReference type="PROSITE" id="PS50994"/>
    </source>
</evidence>
<dbReference type="InterPro" id="IPR001878">
    <property type="entry name" value="Znf_CCHC"/>
</dbReference>
<keyword evidence="16" id="KW-1185">Reference proteome</keyword>
<dbReference type="Proteomes" id="UP000016801">
    <property type="component" value="Unassembled WGS sequence"/>
</dbReference>
<reference evidence="15 16" key="1">
    <citation type="journal article" date="2013" name="PLoS Genet.">
        <title>Plant-symbiotic fungi as chemical engineers: Multi-genome analysis of the Clavicipitaceae reveals dynamics of alkaloid loci.</title>
        <authorList>
            <person name="Schardl C.L."/>
            <person name="Young C.A."/>
            <person name="Hesse U."/>
            <person name="Amyotte S.G."/>
            <person name="Andreeva K."/>
            <person name="Calie P.J."/>
            <person name="Fleetwood D.J."/>
            <person name="Haws D.C."/>
            <person name="Moore N."/>
            <person name="Oeser B."/>
            <person name="Panaccione D.G."/>
            <person name="Schweri K.K."/>
            <person name="Voisey C.R."/>
            <person name="Farman M.L."/>
            <person name="Jaromczyk J.W."/>
            <person name="Roe B.A."/>
            <person name="O'Sullivan D.M."/>
            <person name="Scott B."/>
            <person name="Tudzynski P."/>
            <person name="An Z."/>
            <person name="Arnaoudova E.G."/>
            <person name="Bullock C.T."/>
            <person name="Charlton N.D."/>
            <person name="Chen L."/>
            <person name="Cox M."/>
            <person name="Dinkins R.D."/>
            <person name="Florea S."/>
            <person name="Glenn A.E."/>
            <person name="Gordon A."/>
            <person name="Gueldener U."/>
            <person name="Harris D.R."/>
            <person name="Hollin W."/>
            <person name="Jaromczyk J."/>
            <person name="Johnson R.D."/>
            <person name="Khan A.K."/>
            <person name="Leistner E."/>
            <person name="Leuchtmann A."/>
            <person name="Li C."/>
            <person name="Liu J."/>
            <person name="Liu J."/>
            <person name="Liu M."/>
            <person name="Mace W."/>
            <person name="Machado C."/>
            <person name="Nagabhyru P."/>
            <person name="Pan J."/>
            <person name="Schmid J."/>
            <person name="Sugawara K."/>
            <person name="Steiner U."/>
            <person name="Takach J.E."/>
            <person name="Tanaka E."/>
            <person name="Webb J.S."/>
            <person name="Wilson E.V."/>
            <person name="Wiseman J.L."/>
            <person name="Yoshida R."/>
            <person name="Zeng Z."/>
        </authorList>
    </citation>
    <scope>NUCLEOTIDE SEQUENCE [LARGE SCALE GENOMIC DNA]</scope>
    <source>
        <strain evidence="15 16">20.1</strain>
    </source>
</reference>
<dbReference type="GO" id="GO:0003964">
    <property type="term" value="F:RNA-directed DNA polymerase activity"/>
    <property type="evidence" value="ECO:0007669"/>
    <property type="project" value="UniProtKB-KW"/>
</dbReference>
<keyword evidence="4" id="KW-0548">Nucleotidyltransferase</keyword>
<dbReference type="Pfam" id="PF00078">
    <property type="entry name" value="RVT_1"/>
    <property type="match status" value="1"/>
</dbReference>
<feature type="domain" description="CCHC-type" evidence="13">
    <location>
        <begin position="459"/>
        <end position="472"/>
    </location>
</feature>
<dbReference type="InterPro" id="IPR050951">
    <property type="entry name" value="Retrovirus_Pol_polyprotein"/>
</dbReference>
<dbReference type="SUPFAM" id="SSF56672">
    <property type="entry name" value="DNA/RNA polymerases"/>
    <property type="match status" value="1"/>
</dbReference>
<dbReference type="GO" id="GO:0008270">
    <property type="term" value="F:zinc ion binding"/>
    <property type="evidence" value="ECO:0007669"/>
    <property type="project" value="UniProtKB-KW"/>
</dbReference>
<dbReference type="PROSITE" id="PS50994">
    <property type="entry name" value="INTEGRASE"/>
    <property type="match status" value="1"/>
</dbReference>
<dbReference type="CDD" id="cd09274">
    <property type="entry name" value="RNase_HI_RT_Ty3"/>
    <property type="match status" value="1"/>
</dbReference>
<dbReference type="Gene3D" id="1.10.340.70">
    <property type="match status" value="1"/>
</dbReference>
<keyword evidence="8" id="KW-0694">RNA-binding</keyword>
<keyword evidence="6" id="KW-0255">Endonuclease</keyword>
<evidence type="ECO:0000256" key="3">
    <source>
        <dbReference type="ARBA" id="ARBA00022679"/>
    </source>
</evidence>
<dbReference type="OrthoDB" id="5153223at2759"/>
<keyword evidence="3" id="KW-0808">Transferase</keyword>
<dbReference type="CDD" id="cd00303">
    <property type="entry name" value="retropepsin_like"/>
    <property type="match status" value="1"/>
</dbReference>
<dbReference type="Gene3D" id="3.10.10.10">
    <property type="entry name" value="HIV Type 1 Reverse Transcriptase, subunit A, domain 1"/>
    <property type="match status" value="1"/>
</dbReference>
<evidence type="ECO:0000256" key="10">
    <source>
        <dbReference type="ARBA" id="ARBA00023128"/>
    </source>
</evidence>
<evidence type="ECO:0000256" key="9">
    <source>
        <dbReference type="ARBA" id="ARBA00022918"/>
    </source>
</evidence>
<evidence type="ECO:0000256" key="2">
    <source>
        <dbReference type="ARBA" id="ARBA00012493"/>
    </source>
</evidence>
<keyword evidence="10" id="KW-0496">Mitochondrion</keyword>
<proteinExistence type="predicted"/>
<dbReference type="Pfam" id="PF00098">
    <property type="entry name" value="zf-CCHC"/>
    <property type="match status" value="1"/>
</dbReference>
<dbReference type="Pfam" id="PF17921">
    <property type="entry name" value="Integrase_H2C2"/>
    <property type="match status" value="1"/>
</dbReference>